<reference evidence="5 6" key="1">
    <citation type="submission" date="2016-07" db="EMBL/GenBank/DDBJ databases">
        <title>Pervasive Adenine N6-methylation of Active Genes in Fungi.</title>
        <authorList>
            <consortium name="DOE Joint Genome Institute"/>
            <person name="Mondo S.J."/>
            <person name="Dannebaum R.O."/>
            <person name="Kuo R.C."/>
            <person name="Labutti K."/>
            <person name="Haridas S."/>
            <person name="Kuo A."/>
            <person name="Salamov A."/>
            <person name="Ahrendt S.R."/>
            <person name="Lipzen A."/>
            <person name="Sullivan W."/>
            <person name="Andreopoulos W.B."/>
            <person name="Clum A."/>
            <person name="Lindquist E."/>
            <person name="Daum C."/>
            <person name="Ramamoorthy G.K."/>
            <person name="Gryganskyi A."/>
            <person name="Culley D."/>
            <person name="Magnuson J.K."/>
            <person name="James T.Y."/>
            <person name="O'Malley M.A."/>
            <person name="Stajich J.E."/>
            <person name="Spatafora J.W."/>
            <person name="Visel A."/>
            <person name="Grigoriev I.V."/>
        </authorList>
    </citation>
    <scope>NUCLEOTIDE SEQUENCE [LARGE SCALE GENOMIC DNA]</scope>
    <source>
        <strain evidence="5 6">68-887.2</strain>
    </source>
</reference>
<dbReference type="InterPro" id="IPR036188">
    <property type="entry name" value="FAD/NAD-bd_sf"/>
</dbReference>
<evidence type="ECO:0000313" key="5">
    <source>
        <dbReference type="EMBL" id="ORY32265.1"/>
    </source>
</evidence>
<evidence type="ECO:0000256" key="1">
    <source>
        <dbReference type="ARBA" id="ARBA00022630"/>
    </source>
</evidence>
<dbReference type="Gene3D" id="3.50.50.60">
    <property type="entry name" value="FAD/NAD(P)-binding domain"/>
    <property type="match status" value="1"/>
</dbReference>
<comment type="caution">
    <text evidence="5">The sequence shown here is derived from an EMBL/GenBank/DDBJ whole genome shotgun (WGS) entry which is preliminary data.</text>
</comment>
<dbReference type="EMBL" id="MCFC01000010">
    <property type="protein sequence ID" value="ORY32265.1"/>
    <property type="molecule type" value="Genomic_DNA"/>
</dbReference>
<dbReference type="Proteomes" id="UP000193986">
    <property type="component" value="Unassembled WGS sequence"/>
</dbReference>
<dbReference type="PANTHER" id="PTHR46720">
    <property type="entry name" value="HYDROXYLASE, PUTATIVE (AFU_ORTHOLOGUE AFUA_3G01460)-RELATED"/>
    <property type="match status" value="1"/>
</dbReference>
<dbReference type="AlphaFoldDB" id="A0A1Y2BDW4"/>
<evidence type="ECO:0000256" key="2">
    <source>
        <dbReference type="ARBA" id="ARBA00022827"/>
    </source>
</evidence>
<sequence>MTLAKREPVRIAVIGAGPAGLAATIYFRRLDGVELQVFEGAKELREVGAGIAINENTWRHLQKLGAAQDIEQFFTRGDGTKVAGEQRNGRTGELLLQSFQPVDPDKPPTSRIERYKLQQALLKQVPAGVIQLSKRLSNVIERPEGTWLVFNGEDDKPVGPFDLVIGADGIRSAVRQYAFPDHKLFYTGKVAFRVIIPQSKVAHIKGIPEGATFWHTKETHVYTNPLDHGLFEIATRAIIPAEEGEKVSWGQKVDKSQVVGHYNGYCDTIRAIIDAPDEWLEFAMFGGPRLESVVQGGRIALLGDASHPLSGAFGSGAAFAFEDAFVLSAAIDIAIHTGRDLSWALKAYDIVRSPHYKALYEILDGFANNVKEVIEAVGDDDEDAYIAETTKRNWSKKNGWIYQYDVTEVWKQWVAQNVTTPVKQSTPVEPVAASVEISASA</sequence>
<protein>
    <submittedName>
        <fullName evidence="5">FAD/NAD-P-binding domain-containing protein</fullName>
    </submittedName>
</protein>
<evidence type="ECO:0000256" key="3">
    <source>
        <dbReference type="ARBA" id="ARBA00023002"/>
    </source>
</evidence>
<keyword evidence="6" id="KW-1185">Reference proteome</keyword>
<feature type="domain" description="FAD-binding" evidence="4">
    <location>
        <begin position="10"/>
        <end position="359"/>
    </location>
</feature>
<dbReference type="PRINTS" id="PR00420">
    <property type="entry name" value="RNGMNOXGNASE"/>
</dbReference>
<organism evidence="5 6">
    <name type="scientific">Naematelia encephala</name>
    <dbReference type="NCBI Taxonomy" id="71784"/>
    <lineage>
        <taxon>Eukaryota</taxon>
        <taxon>Fungi</taxon>
        <taxon>Dikarya</taxon>
        <taxon>Basidiomycota</taxon>
        <taxon>Agaricomycotina</taxon>
        <taxon>Tremellomycetes</taxon>
        <taxon>Tremellales</taxon>
        <taxon>Naemateliaceae</taxon>
        <taxon>Naematelia</taxon>
    </lineage>
</organism>
<dbReference type="STRING" id="71784.A0A1Y2BDW4"/>
<proteinExistence type="predicted"/>
<dbReference type="Pfam" id="PF01494">
    <property type="entry name" value="FAD_binding_3"/>
    <property type="match status" value="1"/>
</dbReference>
<dbReference type="InterPro" id="IPR051104">
    <property type="entry name" value="FAD_monoxygenase"/>
</dbReference>
<keyword evidence="2" id="KW-0274">FAD</keyword>
<dbReference type="GO" id="GO:0044550">
    <property type="term" value="P:secondary metabolite biosynthetic process"/>
    <property type="evidence" value="ECO:0007669"/>
    <property type="project" value="TreeGrafter"/>
</dbReference>
<gene>
    <name evidence="5" type="ORF">BCR39DRAFT_523651</name>
</gene>
<dbReference type="PANTHER" id="PTHR46720:SF3">
    <property type="entry name" value="FAD-BINDING DOMAIN-CONTAINING PROTEIN-RELATED"/>
    <property type="match status" value="1"/>
</dbReference>
<name>A0A1Y2BDW4_9TREE</name>
<dbReference type="InterPro" id="IPR002938">
    <property type="entry name" value="FAD-bd"/>
</dbReference>
<evidence type="ECO:0000313" key="6">
    <source>
        <dbReference type="Proteomes" id="UP000193986"/>
    </source>
</evidence>
<dbReference type="GO" id="GO:0016491">
    <property type="term" value="F:oxidoreductase activity"/>
    <property type="evidence" value="ECO:0007669"/>
    <property type="project" value="UniProtKB-KW"/>
</dbReference>
<dbReference type="GO" id="GO:0071949">
    <property type="term" value="F:FAD binding"/>
    <property type="evidence" value="ECO:0007669"/>
    <property type="project" value="InterPro"/>
</dbReference>
<keyword evidence="3" id="KW-0560">Oxidoreductase</keyword>
<dbReference type="OrthoDB" id="417877at2759"/>
<dbReference type="InParanoid" id="A0A1Y2BDW4"/>
<evidence type="ECO:0000259" key="4">
    <source>
        <dbReference type="Pfam" id="PF01494"/>
    </source>
</evidence>
<dbReference type="SUPFAM" id="SSF51905">
    <property type="entry name" value="FAD/NAD(P)-binding domain"/>
    <property type="match status" value="1"/>
</dbReference>
<keyword evidence="1" id="KW-0285">Flavoprotein</keyword>
<accession>A0A1Y2BDW4</accession>